<accession>N1JAI2</accession>
<name>N1JAI2_BLUG1</name>
<reference evidence="1 2" key="1">
    <citation type="journal article" date="2010" name="Science">
        <title>Genome expansion and gene loss in powdery mildew fungi reveal tradeoffs in extreme parasitism.</title>
        <authorList>
            <person name="Spanu P.D."/>
            <person name="Abbott J.C."/>
            <person name="Amselem J."/>
            <person name="Burgis T.A."/>
            <person name="Soanes D.M."/>
            <person name="Stueber K."/>
            <person name="Ver Loren van Themaat E."/>
            <person name="Brown J.K.M."/>
            <person name="Butcher S.A."/>
            <person name="Gurr S.J."/>
            <person name="Lebrun M.-H."/>
            <person name="Ridout C.J."/>
            <person name="Schulze-Lefert P."/>
            <person name="Talbot N.J."/>
            <person name="Ahmadinejad N."/>
            <person name="Ametz C."/>
            <person name="Barton G.R."/>
            <person name="Benjdia M."/>
            <person name="Bidzinski P."/>
            <person name="Bindschedler L.V."/>
            <person name="Both M."/>
            <person name="Brewer M.T."/>
            <person name="Cadle-Davidson L."/>
            <person name="Cadle-Davidson M.M."/>
            <person name="Collemare J."/>
            <person name="Cramer R."/>
            <person name="Frenkel O."/>
            <person name="Godfrey D."/>
            <person name="Harriman J."/>
            <person name="Hoede C."/>
            <person name="King B.C."/>
            <person name="Klages S."/>
            <person name="Kleemann J."/>
            <person name="Knoll D."/>
            <person name="Koti P.S."/>
            <person name="Kreplak J."/>
            <person name="Lopez-Ruiz F.J."/>
            <person name="Lu X."/>
            <person name="Maekawa T."/>
            <person name="Mahanil S."/>
            <person name="Micali C."/>
            <person name="Milgroom M.G."/>
            <person name="Montana G."/>
            <person name="Noir S."/>
            <person name="O'Connell R.J."/>
            <person name="Oberhaensli S."/>
            <person name="Parlange F."/>
            <person name="Pedersen C."/>
            <person name="Quesneville H."/>
            <person name="Reinhardt R."/>
            <person name="Rott M."/>
            <person name="Sacristan S."/>
            <person name="Schmidt S.M."/>
            <person name="Schoen M."/>
            <person name="Skamnioti P."/>
            <person name="Sommer H."/>
            <person name="Stephens A."/>
            <person name="Takahara H."/>
            <person name="Thordal-Christensen H."/>
            <person name="Vigouroux M."/>
            <person name="Wessling R."/>
            <person name="Wicker T."/>
            <person name="Panstruga R."/>
        </authorList>
    </citation>
    <scope>NUCLEOTIDE SEQUENCE [LARGE SCALE GENOMIC DNA]</scope>
    <source>
        <strain evidence="1">DH14</strain>
    </source>
</reference>
<dbReference type="EMBL" id="CAUH01000635">
    <property type="protein sequence ID" value="CCU74808.1"/>
    <property type="molecule type" value="Genomic_DNA"/>
</dbReference>
<proteinExistence type="predicted"/>
<dbReference type="AlphaFoldDB" id="N1JAI2"/>
<dbReference type="Proteomes" id="UP000015441">
    <property type="component" value="Unassembled WGS sequence"/>
</dbReference>
<gene>
    <name evidence="1" type="ORF">BGHDH14_bgh05328</name>
</gene>
<comment type="caution">
    <text evidence="1">The sequence shown here is derived from an EMBL/GenBank/DDBJ whole genome shotgun (WGS) entry which is preliminary data.</text>
</comment>
<sequence length="105" mass="11491">MANIELKDAPATAFAIAIKIAQVVKTLEGRPTQVATVKGLNRNLFEKVSIAKDKFRIANAAVIARLLHLLSFLGEVNSLEETASPELEILDSAFALHKSTIMYRI</sequence>
<dbReference type="OrthoDB" id="10446473at2759"/>
<dbReference type="InParanoid" id="N1JAI2"/>
<keyword evidence="2" id="KW-1185">Reference proteome</keyword>
<protein>
    <submittedName>
        <fullName evidence="1">Uncharacterized protein</fullName>
    </submittedName>
</protein>
<dbReference type="HOGENOM" id="CLU_2236149_0_0_1"/>
<organism evidence="1 2">
    <name type="scientific">Blumeria graminis f. sp. hordei (strain DH14)</name>
    <name type="common">Barley powdery mildew</name>
    <name type="synonym">Oidium monilioides f. sp. hordei</name>
    <dbReference type="NCBI Taxonomy" id="546991"/>
    <lineage>
        <taxon>Eukaryota</taxon>
        <taxon>Fungi</taxon>
        <taxon>Dikarya</taxon>
        <taxon>Ascomycota</taxon>
        <taxon>Pezizomycotina</taxon>
        <taxon>Leotiomycetes</taxon>
        <taxon>Erysiphales</taxon>
        <taxon>Erysiphaceae</taxon>
        <taxon>Blumeria</taxon>
        <taxon>Blumeria hordei</taxon>
    </lineage>
</organism>
<evidence type="ECO:0000313" key="2">
    <source>
        <dbReference type="Proteomes" id="UP000015441"/>
    </source>
</evidence>
<evidence type="ECO:0000313" key="1">
    <source>
        <dbReference type="EMBL" id="CCU74808.1"/>
    </source>
</evidence>
<dbReference type="eggNOG" id="ENOG502TEHN">
    <property type="taxonomic scope" value="Eukaryota"/>
</dbReference>